<dbReference type="EMBL" id="ABAW02000021">
    <property type="protein sequence ID" value="EDP10810.1"/>
    <property type="molecule type" value="Genomic_DNA"/>
</dbReference>
<reference evidence="1 2" key="1">
    <citation type="submission" date="2007-09" db="EMBL/GenBank/DDBJ databases">
        <title>Draft genome sequence of Eubacterium dolichum (DSM 3991).</title>
        <authorList>
            <person name="Sudarsanam P."/>
            <person name="Ley R."/>
            <person name="Guruge J."/>
            <person name="Turnbaugh P.J."/>
            <person name="Mahowald M."/>
            <person name="Liep D."/>
            <person name="Gordon J."/>
        </authorList>
    </citation>
    <scope>NUCLEOTIDE SEQUENCE [LARGE SCALE GENOMIC DNA]</scope>
    <source>
        <strain evidence="1 2">DSM 3991</strain>
    </source>
</reference>
<comment type="caution">
    <text evidence="1">The sequence shown here is derived from an EMBL/GenBank/DDBJ whole genome shotgun (WGS) entry which is preliminary data.</text>
</comment>
<dbReference type="Proteomes" id="UP000004090">
    <property type="component" value="Unassembled WGS sequence"/>
</dbReference>
<protein>
    <submittedName>
        <fullName evidence="1">Uncharacterized protein</fullName>
    </submittedName>
</protein>
<accession>A8RCI8</accession>
<gene>
    <name evidence="1" type="ORF">EUBDOL_01408</name>
</gene>
<evidence type="ECO:0000313" key="1">
    <source>
        <dbReference type="EMBL" id="EDP10810.1"/>
    </source>
</evidence>
<reference evidence="1 2" key="2">
    <citation type="submission" date="2007-09" db="EMBL/GenBank/DDBJ databases">
        <authorList>
            <person name="Fulton L."/>
            <person name="Clifton S."/>
            <person name="Fulton B."/>
            <person name="Xu J."/>
            <person name="Minx P."/>
            <person name="Pepin K.H."/>
            <person name="Johnson M."/>
            <person name="Thiruvilangam P."/>
            <person name="Bhonagiri V."/>
            <person name="Nash W.E."/>
            <person name="Mardis E.R."/>
            <person name="Wilson R.K."/>
        </authorList>
    </citation>
    <scope>NUCLEOTIDE SEQUENCE [LARGE SCALE GENOMIC DNA]</scope>
    <source>
        <strain evidence="1 2">DSM 3991</strain>
    </source>
</reference>
<organism evidence="1 2">
    <name type="scientific">Amedibacillus dolichus DSM 3991</name>
    <dbReference type="NCBI Taxonomy" id="428127"/>
    <lineage>
        <taxon>Bacteria</taxon>
        <taxon>Bacillati</taxon>
        <taxon>Bacillota</taxon>
        <taxon>Erysipelotrichia</taxon>
        <taxon>Erysipelotrichales</taxon>
        <taxon>Erysipelotrichaceae</taxon>
        <taxon>Amedibacillus</taxon>
    </lineage>
</organism>
<dbReference type="HOGENOM" id="CLU_3289809_0_0_9"/>
<sequence length="40" mass="4819">MLYKTIGKKNCKKYSFFYTIYDKISSLTAREKNTSRKSFK</sequence>
<dbReference type="AlphaFoldDB" id="A8RCI8"/>
<name>A8RCI8_9FIRM</name>
<proteinExistence type="predicted"/>
<evidence type="ECO:0000313" key="2">
    <source>
        <dbReference type="Proteomes" id="UP000004090"/>
    </source>
</evidence>